<dbReference type="PANTHER" id="PTHR36438">
    <property type="entry name" value="IRON-SULFUR CLUSTER REPAIR PROTEIN YTFE"/>
    <property type="match status" value="1"/>
</dbReference>
<dbReference type="RefSeq" id="WP_264138920.1">
    <property type="nucleotide sequence ID" value="NZ_JAOYOD010000001.1"/>
</dbReference>
<reference evidence="2 3" key="1">
    <citation type="submission" date="2022-10" db="EMBL/GenBank/DDBJ databases">
        <title>Comparative genomics and taxonomic characterization of three novel marine species of genus Reichenbachiella exhibiting antioxidant and polysaccharide degradation activities.</title>
        <authorList>
            <person name="Muhammad N."/>
            <person name="Lee Y.-J."/>
            <person name="Ko J."/>
            <person name="Kim S.-G."/>
        </authorList>
    </citation>
    <scope>NUCLEOTIDE SEQUENCE [LARGE SCALE GENOMIC DNA]</scope>
    <source>
        <strain evidence="2 3">ABR2-5</strain>
    </source>
</reference>
<proteinExistence type="predicted"/>
<protein>
    <submittedName>
        <fullName evidence="2">Iron-sulfur cluster repair di-iron protein</fullName>
    </submittedName>
</protein>
<sequence length="245" mass="28848">MQHKSIETLINENFVYAKVLDFFGVAFYESRNKTLEQVCAENRIEVSQLISVMENKKSKQAIDFLELKKYPVKLLIEYLKHSHQVFIKDSLPFLLKMVNRMEEGPYSELKEDLRMVLPMFIEDFIKHIYEEEDKFFAYVLEMDKCLNNQSYSSNQLIRHEDFSIQEFALHHSDSDDEMAGIRGITNSYSTDQIEDVQLKVILKELQAFDAKLKDHARIENDILFPKAMELEKASKSLFQKKVTLN</sequence>
<dbReference type="Gene3D" id="1.20.120.520">
    <property type="entry name" value="nmb1532 protein domain like"/>
    <property type="match status" value="1"/>
</dbReference>
<keyword evidence="3" id="KW-1185">Reference proteome</keyword>
<gene>
    <name evidence="2" type="ORF">N7U62_15540</name>
</gene>
<dbReference type="Proteomes" id="UP001300692">
    <property type="component" value="Unassembled WGS sequence"/>
</dbReference>
<dbReference type="PANTHER" id="PTHR36438:SF1">
    <property type="entry name" value="IRON-SULFUR CLUSTER REPAIR PROTEIN YTFE"/>
    <property type="match status" value="1"/>
</dbReference>
<organism evidence="2 3">
    <name type="scientific">Reichenbachiella ulvae</name>
    <dbReference type="NCBI Taxonomy" id="2980104"/>
    <lineage>
        <taxon>Bacteria</taxon>
        <taxon>Pseudomonadati</taxon>
        <taxon>Bacteroidota</taxon>
        <taxon>Cytophagia</taxon>
        <taxon>Cytophagales</taxon>
        <taxon>Reichenbachiellaceae</taxon>
        <taxon>Reichenbachiella</taxon>
    </lineage>
</organism>
<comment type="caution">
    <text evidence="2">The sequence shown here is derived from an EMBL/GenBank/DDBJ whole genome shotgun (WGS) entry which is preliminary data.</text>
</comment>
<evidence type="ECO:0000313" key="3">
    <source>
        <dbReference type="Proteomes" id="UP001300692"/>
    </source>
</evidence>
<dbReference type="InterPro" id="IPR019903">
    <property type="entry name" value="RIC_family"/>
</dbReference>
<evidence type="ECO:0000256" key="1">
    <source>
        <dbReference type="ARBA" id="ARBA00004496"/>
    </source>
</evidence>
<accession>A0ABT3CWW8</accession>
<dbReference type="EMBL" id="JAOYOD010000001">
    <property type="protein sequence ID" value="MCV9388094.1"/>
    <property type="molecule type" value="Genomic_DNA"/>
</dbReference>
<name>A0ABT3CWW8_9BACT</name>
<comment type="subcellular location">
    <subcellularLocation>
        <location evidence="1">Cytoplasm</location>
    </subcellularLocation>
</comment>
<evidence type="ECO:0000313" key="2">
    <source>
        <dbReference type="EMBL" id="MCV9388094.1"/>
    </source>
</evidence>